<comment type="caution">
    <text evidence="3">The sequence shown here is derived from an EMBL/GenBank/DDBJ whole genome shotgun (WGS) entry which is preliminary data.</text>
</comment>
<dbReference type="Proteomes" id="UP000078046">
    <property type="component" value="Unassembled WGS sequence"/>
</dbReference>
<keyword evidence="2" id="KW-0472">Membrane</keyword>
<evidence type="ECO:0000256" key="2">
    <source>
        <dbReference type="RuleBase" id="RU363103"/>
    </source>
</evidence>
<keyword evidence="2" id="KW-0679">Respiratory chain</keyword>
<keyword evidence="2" id="KW-0999">Mitochondrion inner membrane</keyword>
<dbReference type="GO" id="GO:0045271">
    <property type="term" value="C:respiratory chain complex I"/>
    <property type="evidence" value="ECO:0007669"/>
    <property type="project" value="InterPro"/>
</dbReference>
<dbReference type="Pfam" id="PF05071">
    <property type="entry name" value="NDUFA12"/>
    <property type="match status" value="1"/>
</dbReference>
<dbReference type="InterPro" id="IPR007763">
    <property type="entry name" value="NDUFA12"/>
</dbReference>
<keyword evidence="2" id="KW-0249">Electron transport</keyword>
<evidence type="ECO:0000313" key="3">
    <source>
        <dbReference type="EMBL" id="OAF68478.1"/>
    </source>
</evidence>
<proteinExistence type="inferred from homology"/>
<evidence type="ECO:0000256" key="1">
    <source>
        <dbReference type="ARBA" id="ARBA00007355"/>
    </source>
</evidence>
<keyword evidence="2" id="KW-0813">Transport</keyword>
<evidence type="ECO:0000313" key="4">
    <source>
        <dbReference type="Proteomes" id="UP000078046"/>
    </source>
</evidence>
<sequence>MLLNRKRKDSKNKSDANFELTESLHNVISLFDMDNGLNLMDLFLRKSSYKNDTLKHGKCVGEDQFGNKYFYNPNYFVGRSRWIEYSNKTGWDYNASEIPPMWHAWIHYQTDSIPNTKEILKNRKPWMTEHTENKTGTIDNFLPYITSKDKIQEWKEIKK</sequence>
<dbReference type="OrthoDB" id="274641at2759"/>
<dbReference type="GO" id="GO:0005743">
    <property type="term" value="C:mitochondrial inner membrane"/>
    <property type="evidence" value="ECO:0007669"/>
    <property type="project" value="UniProtKB-SubCell"/>
</dbReference>
<comment type="subcellular location">
    <subcellularLocation>
        <location evidence="2">Mitochondrion inner membrane</location>
        <topology evidence="2">Peripheral membrane protein</topology>
        <orientation evidence="2">Matrix side</orientation>
    </subcellularLocation>
</comment>
<dbReference type="AlphaFoldDB" id="A0A177B2H8"/>
<comment type="similarity">
    <text evidence="1 2">Belongs to the complex I NDUFA12 subunit family.</text>
</comment>
<dbReference type="GO" id="GO:0006979">
    <property type="term" value="P:response to oxidative stress"/>
    <property type="evidence" value="ECO:0007669"/>
    <property type="project" value="TreeGrafter"/>
</dbReference>
<gene>
    <name evidence="3" type="ORF">A3Q56_03785</name>
</gene>
<dbReference type="PANTHER" id="PTHR12910">
    <property type="entry name" value="NADH-UBIQUINONE OXIDOREDUCTASE SUBUNIT B17.2"/>
    <property type="match status" value="1"/>
</dbReference>
<keyword evidence="3" id="KW-0830">Ubiquinone</keyword>
<keyword evidence="2" id="KW-0496">Mitochondrion</keyword>
<dbReference type="PANTHER" id="PTHR12910:SF2">
    <property type="entry name" value="NADH DEHYDROGENASE [UBIQUINONE] 1 ALPHA SUBCOMPLEX SUBUNIT 12"/>
    <property type="match status" value="1"/>
</dbReference>
<dbReference type="EMBL" id="LWCA01000440">
    <property type="protein sequence ID" value="OAF68478.1"/>
    <property type="molecule type" value="Genomic_DNA"/>
</dbReference>
<organism evidence="3 4">
    <name type="scientific">Intoshia linei</name>
    <dbReference type="NCBI Taxonomy" id="1819745"/>
    <lineage>
        <taxon>Eukaryota</taxon>
        <taxon>Metazoa</taxon>
        <taxon>Spiralia</taxon>
        <taxon>Lophotrochozoa</taxon>
        <taxon>Mesozoa</taxon>
        <taxon>Orthonectida</taxon>
        <taxon>Rhopaluridae</taxon>
        <taxon>Intoshia</taxon>
    </lineage>
</organism>
<name>A0A177B2H8_9BILA</name>
<comment type="function">
    <text evidence="2">Accessory subunit of the mitochondrial membrane respiratory chain NADH dehydrogenase (Complex I), that is believed not to be involved in catalysis. Complex I functions in the transfer of electrons from NADH to the respiratory chain. The immediate electron acceptor for the enzyme is believed to be ubiquinone.</text>
</comment>
<accession>A0A177B2H8</accession>
<comment type="subunit">
    <text evidence="2">Complex I is composed of 45 different subunits.</text>
</comment>
<protein>
    <recommendedName>
        <fullName evidence="2">NADH dehydrogenase [ubiquinone] 1 alpha subcomplex subunit 12</fullName>
    </recommendedName>
</protein>
<reference evidence="3 4" key="1">
    <citation type="submission" date="2016-04" db="EMBL/GenBank/DDBJ databases">
        <title>The genome of Intoshia linei affirms orthonectids as highly simplified spiralians.</title>
        <authorList>
            <person name="Mikhailov K.V."/>
            <person name="Slusarev G.S."/>
            <person name="Nikitin M.A."/>
            <person name="Logacheva M.D."/>
            <person name="Penin A."/>
            <person name="Aleoshin V."/>
            <person name="Panchin Y.V."/>
        </authorList>
    </citation>
    <scope>NUCLEOTIDE SEQUENCE [LARGE SCALE GENOMIC DNA]</scope>
    <source>
        <strain evidence="3">Intl2013</strain>
        <tissue evidence="3">Whole animal</tissue>
    </source>
</reference>
<keyword evidence="4" id="KW-1185">Reference proteome</keyword>